<dbReference type="InterPro" id="IPR004263">
    <property type="entry name" value="Exostosin"/>
</dbReference>
<evidence type="ECO:0000256" key="6">
    <source>
        <dbReference type="SAM" id="Phobius"/>
    </source>
</evidence>
<keyword evidence="6" id="KW-1133">Transmembrane helix</keyword>
<dbReference type="KEGG" id="qsa:O6P43_002597"/>
<organism evidence="8 9">
    <name type="scientific">Quillaja saponaria</name>
    <name type="common">Soap bark tree</name>
    <dbReference type="NCBI Taxonomy" id="32244"/>
    <lineage>
        <taxon>Eukaryota</taxon>
        <taxon>Viridiplantae</taxon>
        <taxon>Streptophyta</taxon>
        <taxon>Embryophyta</taxon>
        <taxon>Tracheophyta</taxon>
        <taxon>Spermatophyta</taxon>
        <taxon>Magnoliopsida</taxon>
        <taxon>eudicotyledons</taxon>
        <taxon>Gunneridae</taxon>
        <taxon>Pentapetalae</taxon>
        <taxon>rosids</taxon>
        <taxon>fabids</taxon>
        <taxon>Fabales</taxon>
        <taxon>Quillajaceae</taxon>
        <taxon>Quillaja</taxon>
    </lineage>
</organism>
<evidence type="ECO:0000313" key="8">
    <source>
        <dbReference type="EMBL" id="KAJ7979169.1"/>
    </source>
</evidence>
<keyword evidence="4" id="KW-0735">Signal-anchor</keyword>
<dbReference type="PANTHER" id="PTHR11062">
    <property type="entry name" value="EXOSTOSIN HEPARAN SULFATE GLYCOSYLTRANSFERASE -RELATED"/>
    <property type="match status" value="1"/>
</dbReference>
<comment type="caution">
    <text evidence="8">The sequence shown here is derived from an EMBL/GenBank/DDBJ whole genome shotgun (WGS) entry which is preliminary data.</text>
</comment>
<dbReference type="Proteomes" id="UP001163823">
    <property type="component" value="Chromosome 2"/>
</dbReference>
<keyword evidence="3 8" id="KW-0808">Transferase</keyword>
<accession>A0AAD7QD88</accession>
<keyword evidence="6" id="KW-0472">Membrane</keyword>
<feature type="transmembrane region" description="Helical" evidence="6">
    <location>
        <begin position="38"/>
        <end position="59"/>
    </location>
</feature>
<dbReference type="AlphaFoldDB" id="A0AAD7QD88"/>
<proteinExistence type="inferred from homology"/>
<comment type="similarity">
    <text evidence="2">Belongs to the glycosyltransferase 47 family.</text>
</comment>
<sequence length="528" mass="60557">MTTTTFSDISIYCPPLQEPRVKCKMEKPIIGKCSDQHWFAILISFLLCFIFLCFDYSAFLGPNNGVASLVNKQANSLVIMKNKTKNLVSQNPSRDNTKEMKSNSDSCSGRYIYIHNLPSRFNYDLLKNCLSLTRGTDSNMCKYMVNLGLGPEIKDPDGVLSNKSWFSTNQFLLEVIFHNRMKKYECLTNDSSLASAIFVPFYAGLDVSLVLWNSNIKVRDSSGLDLVQWLVKKPQWKKMWGRDHFLVAGRISWDFRRQFGNESYWGSNFRFLPESYNMSMLSVESSAWKNDFAIPYPTNFHPSKDTEIYQWQSKIRGKTRKHLFTFAGAPRPELENSIRAKVIDQCRASSACKFIDCSSSGGNNCENPVNILRVFQSSVFCLQPPGDSYTRRSIFDSILSGCIPVFFHPGTAYSQYQWFLPKNRTKYSVYIPVRNVKEWDVNVEKVLLGISKEEESAMREEVIRLIPKIIYSDPRSKLESSEDAFDIAVKSVLERVEKVRNVIREGGDPSVGFADPDHYKYTFSDNYS</sequence>
<dbReference type="EMBL" id="JARAOO010000002">
    <property type="protein sequence ID" value="KAJ7979169.1"/>
    <property type="molecule type" value="Genomic_DNA"/>
</dbReference>
<evidence type="ECO:0000256" key="3">
    <source>
        <dbReference type="ARBA" id="ARBA00022676"/>
    </source>
</evidence>
<reference evidence="8" key="1">
    <citation type="journal article" date="2023" name="Science">
        <title>Elucidation of the pathway for biosynthesis of saponin adjuvants from the soapbark tree.</title>
        <authorList>
            <person name="Reed J."/>
            <person name="Orme A."/>
            <person name="El-Demerdash A."/>
            <person name="Owen C."/>
            <person name="Martin L.B.B."/>
            <person name="Misra R.C."/>
            <person name="Kikuchi S."/>
            <person name="Rejzek M."/>
            <person name="Martin A.C."/>
            <person name="Harkess A."/>
            <person name="Leebens-Mack J."/>
            <person name="Louveau T."/>
            <person name="Stephenson M.J."/>
            <person name="Osbourn A."/>
        </authorList>
    </citation>
    <scope>NUCLEOTIDE SEQUENCE</scope>
    <source>
        <strain evidence="8">S10</strain>
    </source>
</reference>
<evidence type="ECO:0000259" key="7">
    <source>
        <dbReference type="Pfam" id="PF03016"/>
    </source>
</evidence>
<protein>
    <submittedName>
        <fullName evidence="8">Xyloglucan galactosyltransferase KATAMARI1</fullName>
    </submittedName>
</protein>
<evidence type="ECO:0000256" key="4">
    <source>
        <dbReference type="ARBA" id="ARBA00022968"/>
    </source>
</evidence>
<evidence type="ECO:0000256" key="1">
    <source>
        <dbReference type="ARBA" id="ARBA00004323"/>
    </source>
</evidence>
<keyword evidence="3 8" id="KW-0328">Glycosyltransferase</keyword>
<dbReference type="GO" id="GO:0016757">
    <property type="term" value="F:glycosyltransferase activity"/>
    <property type="evidence" value="ECO:0007669"/>
    <property type="project" value="UniProtKB-KW"/>
</dbReference>
<feature type="domain" description="Exostosin GT47" evidence="7">
    <location>
        <begin position="106"/>
        <end position="440"/>
    </location>
</feature>
<keyword evidence="6" id="KW-0812">Transmembrane</keyword>
<gene>
    <name evidence="8" type="ORF">O6P43_002597</name>
</gene>
<evidence type="ECO:0000256" key="5">
    <source>
        <dbReference type="ARBA" id="ARBA00023034"/>
    </source>
</evidence>
<dbReference type="GO" id="GO:0000139">
    <property type="term" value="C:Golgi membrane"/>
    <property type="evidence" value="ECO:0007669"/>
    <property type="project" value="UniProtKB-SubCell"/>
</dbReference>
<dbReference type="Pfam" id="PF03016">
    <property type="entry name" value="Exostosin_GT47"/>
    <property type="match status" value="1"/>
</dbReference>
<evidence type="ECO:0000256" key="2">
    <source>
        <dbReference type="ARBA" id="ARBA00010271"/>
    </source>
</evidence>
<keyword evidence="5" id="KW-0333">Golgi apparatus</keyword>
<name>A0AAD7QD88_QUISA</name>
<evidence type="ECO:0000313" key="9">
    <source>
        <dbReference type="Proteomes" id="UP001163823"/>
    </source>
</evidence>
<dbReference type="PANTHER" id="PTHR11062:SF241">
    <property type="entry name" value="XYLOGLUCAN GALACTOSYLTRANSFERASE GT14-RELATED"/>
    <property type="match status" value="1"/>
</dbReference>
<keyword evidence="9" id="KW-1185">Reference proteome</keyword>
<comment type="subcellular location">
    <subcellularLocation>
        <location evidence="1">Golgi apparatus membrane</location>
        <topology evidence="1">Single-pass type II membrane protein</topology>
    </subcellularLocation>
</comment>
<dbReference type="InterPro" id="IPR040911">
    <property type="entry name" value="Exostosin_GT47"/>
</dbReference>